<protein>
    <submittedName>
        <fullName evidence="2">Uncharacterized protein</fullName>
    </submittedName>
</protein>
<gene>
    <name evidence="2" type="ORF">Dsi01nite_065080</name>
</gene>
<keyword evidence="3" id="KW-1185">Reference proteome</keyword>
<feature type="signal peptide" evidence="1">
    <location>
        <begin position="1"/>
        <end position="18"/>
    </location>
</feature>
<evidence type="ECO:0000313" key="2">
    <source>
        <dbReference type="EMBL" id="GIG48467.1"/>
    </source>
</evidence>
<reference evidence="2" key="1">
    <citation type="submission" date="2021-01" db="EMBL/GenBank/DDBJ databases">
        <title>Whole genome shotgun sequence of Dactylosporangium siamense NBRC 106093.</title>
        <authorList>
            <person name="Komaki H."/>
            <person name="Tamura T."/>
        </authorList>
    </citation>
    <scope>NUCLEOTIDE SEQUENCE</scope>
    <source>
        <strain evidence="2">NBRC 106093</strain>
    </source>
</reference>
<dbReference type="InterPro" id="IPR044058">
    <property type="entry name" value="Lipoprotein_23"/>
</dbReference>
<feature type="chain" id="PRO_5037588085" evidence="1">
    <location>
        <begin position="19"/>
        <end position="208"/>
    </location>
</feature>
<dbReference type="AlphaFoldDB" id="A0A919PRM6"/>
<accession>A0A919PRM6</accession>
<dbReference type="Pfam" id="PF18966">
    <property type="entry name" value="Lipoprotein_23"/>
    <property type="match status" value="1"/>
</dbReference>
<evidence type="ECO:0000256" key="1">
    <source>
        <dbReference type="SAM" id="SignalP"/>
    </source>
</evidence>
<comment type="caution">
    <text evidence="2">The sequence shown here is derived from an EMBL/GenBank/DDBJ whole genome shotgun (WGS) entry which is preliminary data.</text>
</comment>
<dbReference type="RefSeq" id="WP_239136342.1">
    <property type="nucleotide sequence ID" value="NZ_BAAAVW010000003.1"/>
</dbReference>
<sequence length="208" mass="20570">MIPLVAVAASLALVGACADDPATPRAQASGTPVPAVSVSASGAAPSASAGAATDPAFVDPAPAAAAGKIGPGTECAIPATLPTAAKWTPKDASSYRWSTGGLTLRCEIDAKPAGAIGFIRVFTYEGTDAQQALAVLMITPLFGGKTTGEREITIGGKSGVEAALAANMNGPGRAFAAGGVLVVWRGADEDEFKAGLPAYVLARTAISF</sequence>
<dbReference type="EMBL" id="BONQ01000105">
    <property type="protein sequence ID" value="GIG48467.1"/>
    <property type="molecule type" value="Genomic_DNA"/>
</dbReference>
<keyword evidence="1" id="KW-0732">Signal</keyword>
<evidence type="ECO:0000313" key="3">
    <source>
        <dbReference type="Proteomes" id="UP000660611"/>
    </source>
</evidence>
<proteinExistence type="predicted"/>
<name>A0A919PRM6_9ACTN</name>
<organism evidence="2 3">
    <name type="scientific">Dactylosporangium siamense</name>
    <dbReference type="NCBI Taxonomy" id="685454"/>
    <lineage>
        <taxon>Bacteria</taxon>
        <taxon>Bacillati</taxon>
        <taxon>Actinomycetota</taxon>
        <taxon>Actinomycetes</taxon>
        <taxon>Micromonosporales</taxon>
        <taxon>Micromonosporaceae</taxon>
        <taxon>Dactylosporangium</taxon>
    </lineage>
</organism>
<dbReference type="Proteomes" id="UP000660611">
    <property type="component" value="Unassembled WGS sequence"/>
</dbReference>